<evidence type="ECO:0000256" key="4">
    <source>
        <dbReference type="ARBA" id="ARBA00011738"/>
    </source>
</evidence>
<dbReference type="FunFam" id="3.40.640.10:FF:000053">
    <property type="entry name" value="Aminotransferase, class I"/>
    <property type="match status" value="1"/>
</dbReference>
<dbReference type="InterPro" id="IPR015422">
    <property type="entry name" value="PyrdxlP-dep_Trfase_small"/>
</dbReference>
<keyword evidence="6" id="KW-0808">Transferase</keyword>
<comment type="cofactor">
    <cofactor evidence="1">
        <name>pyridoxal 5'-phosphate</name>
        <dbReference type="ChEBI" id="CHEBI:597326"/>
    </cofactor>
</comment>
<dbReference type="RefSeq" id="WP_035164607.1">
    <property type="nucleotide sequence ID" value="NZ_AZTB01000068.1"/>
</dbReference>
<dbReference type="SUPFAM" id="SSF53383">
    <property type="entry name" value="PLP-dependent transferases"/>
    <property type="match status" value="1"/>
</dbReference>
<comment type="subunit">
    <text evidence="4">Homodimer.</text>
</comment>
<evidence type="ECO:0000256" key="7">
    <source>
        <dbReference type="ARBA" id="ARBA00022898"/>
    </source>
</evidence>
<dbReference type="Proteomes" id="UP000029622">
    <property type="component" value="Unassembled WGS sequence"/>
</dbReference>
<dbReference type="STRING" id="1156417.Y919_10620"/>
<evidence type="ECO:0000256" key="5">
    <source>
        <dbReference type="ARBA" id="ARBA00022576"/>
    </source>
</evidence>
<dbReference type="PANTHER" id="PTHR46577:SF1">
    <property type="entry name" value="HTH-TYPE TRANSCRIPTIONAL REGULATORY PROTEIN GABR"/>
    <property type="match status" value="1"/>
</dbReference>
<comment type="caution">
    <text evidence="12">The sequence shown here is derived from an EMBL/GenBank/DDBJ whole genome shotgun (WGS) entry which is preliminary data.</text>
</comment>
<dbReference type="InterPro" id="IPR051446">
    <property type="entry name" value="HTH_trans_reg/aminotransferase"/>
</dbReference>
<evidence type="ECO:0000256" key="3">
    <source>
        <dbReference type="ARBA" id="ARBA00007441"/>
    </source>
</evidence>
<dbReference type="EMBL" id="AZTB01000068">
    <property type="protein sequence ID" value="KGG79666.1"/>
    <property type="molecule type" value="Genomic_DNA"/>
</dbReference>
<comment type="similarity">
    <text evidence="2">In the C-terminal section; belongs to the class-I pyridoxal-phosphate-dependent aminotransferase family.</text>
</comment>
<organism evidence="12 13">
    <name type="scientific">Caloranaerobacter azorensis H53214</name>
    <dbReference type="NCBI Taxonomy" id="1156417"/>
    <lineage>
        <taxon>Bacteria</taxon>
        <taxon>Bacillati</taxon>
        <taxon>Bacillota</taxon>
        <taxon>Tissierellia</taxon>
        <taxon>Tissierellales</taxon>
        <taxon>Thermohalobacteraceae</taxon>
        <taxon>Caloranaerobacter</taxon>
    </lineage>
</organism>
<keyword evidence="8" id="KW-0805">Transcription regulation</keyword>
<dbReference type="InterPro" id="IPR036390">
    <property type="entry name" value="WH_DNA-bd_sf"/>
</dbReference>
<dbReference type="GO" id="GO:0003677">
    <property type="term" value="F:DNA binding"/>
    <property type="evidence" value="ECO:0007669"/>
    <property type="project" value="UniProtKB-KW"/>
</dbReference>
<evidence type="ECO:0000256" key="2">
    <source>
        <dbReference type="ARBA" id="ARBA00005384"/>
    </source>
</evidence>
<name>A0A096DK61_9FIRM</name>
<evidence type="ECO:0000256" key="6">
    <source>
        <dbReference type="ARBA" id="ARBA00022679"/>
    </source>
</evidence>
<accession>A0A096DK61</accession>
<dbReference type="GO" id="GO:0008483">
    <property type="term" value="F:transaminase activity"/>
    <property type="evidence" value="ECO:0007669"/>
    <property type="project" value="UniProtKB-KW"/>
</dbReference>
<dbReference type="GO" id="GO:0003700">
    <property type="term" value="F:DNA-binding transcription factor activity"/>
    <property type="evidence" value="ECO:0007669"/>
    <property type="project" value="InterPro"/>
</dbReference>
<dbReference type="InterPro" id="IPR000524">
    <property type="entry name" value="Tscrpt_reg_HTH_GntR"/>
</dbReference>
<dbReference type="PROSITE" id="PS50949">
    <property type="entry name" value="HTH_GNTR"/>
    <property type="match status" value="1"/>
</dbReference>
<keyword evidence="5" id="KW-0032">Aminotransferase</keyword>
<dbReference type="Pfam" id="PF00155">
    <property type="entry name" value="Aminotran_1_2"/>
    <property type="match status" value="1"/>
</dbReference>
<comment type="similarity">
    <text evidence="3">Belongs to the class-I pyridoxal-phosphate-dependent aminotransferase family.</text>
</comment>
<dbReference type="Gene3D" id="1.10.10.10">
    <property type="entry name" value="Winged helix-like DNA-binding domain superfamily/Winged helix DNA-binding domain"/>
    <property type="match status" value="1"/>
</dbReference>
<evidence type="ECO:0000256" key="1">
    <source>
        <dbReference type="ARBA" id="ARBA00001933"/>
    </source>
</evidence>
<keyword evidence="10" id="KW-0804">Transcription</keyword>
<evidence type="ECO:0000256" key="8">
    <source>
        <dbReference type="ARBA" id="ARBA00023015"/>
    </source>
</evidence>
<dbReference type="AlphaFoldDB" id="A0A096DK61"/>
<dbReference type="SUPFAM" id="SSF46785">
    <property type="entry name" value="Winged helix' DNA-binding domain"/>
    <property type="match status" value="1"/>
</dbReference>
<keyword evidence="9" id="KW-0238">DNA-binding</keyword>
<dbReference type="InterPro" id="IPR015421">
    <property type="entry name" value="PyrdxlP-dep_Trfase_major"/>
</dbReference>
<dbReference type="InterPro" id="IPR004839">
    <property type="entry name" value="Aminotransferase_I/II_large"/>
</dbReference>
<reference evidence="12 13" key="1">
    <citation type="submission" date="2013-12" db="EMBL/GenBank/DDBJ databases">
        <title>Draft genome sequence of Caloranaerobacter sp. H53214.</title>
        <authorList>
            <person name="Jiang L.J."/>
            <person name="Shao Z.Z."/>
            <person name="Long M.N."/>
        </authorList>
    </citation>
    <scope>NUCLEOTIDE SEQUENCE [LARGE SCALE GENOMIC DNA]</scope>
    <source>
        <strain evidence="12 13">H53214</strain>
    </source>
</reference>
<dbReference type="InterPro" id="IPR015424">
    <property type="entry name" value="PyrdxlP-dep_Trfase"/>
</dbReference>
<dbReference type="PANTHER" id="PTHR46577">
    <property type="entry name" value="HTH-TYPE TRANSCRIPTIONAL REGULATORY PROTEIN GABR"/>
    <property type="match status" value="1"/>
</dbReference>
<feature type="domain" description="HTH gntR-type" evidence="11">
    <location>
        <begin position="16"/>
        <end position="84"/>
    </location>
</feature>
<sequence length="494" mass="57028">MNIEEIKLQLDRSSDQHLYIQLYSKIKKLILDGILKPHTKLPPIRKLAKKLNVNNITVVNAYNLLQKENLVYKKVGSGTFVNVINYNTDTEIDYKQYLHTLDESNIEYLNMFGNVIDFSNTTPTNDLFPVEDFKYVINLVLDRDKGNAFKYQESQGYYPLRETIKNYLSNYMINCDISNIQIISGAQQGIDILSKALIDYGDIVFTESPTYTGAIAAFKSRAAKIIEIPIKNDGIDLIYLENKLKSFRPKFIYVMPNFQNPTGYTYSETKKLKLLELANKYDTLLVEDDYLNELSFNNKYPQTLKSLDKNNRVIYIKSFSKIFMPGLRLGFMIIPMSIQKEILVAKHISDISTSGLMQRALDLYIKMGLFKKHINEINRIYKKRFEILVKSLSDYMPKQISYSIPEGGLNFWLSLPQGYLSDELHDLCIKRNILITPGSIFYANKIKSNAFRISIASVHESVIESGIRQLSEIINELLNSSNINKYYFNPITHL</sequence>
<keyword evidence="7" id="KW-0663">Pyridoxal phosphate</keyword>
<evidence type="ECO:0000313" key="12">
    <source>
        <dbReference type="EMBL" id="KGG79666.1"/>
    </source>
</evidence>
<dbReference type="GO" id="GO:0030170">
    <property type="term" value="F:pyridoxal phosphate binding"/>
    <property type="evidence" value="ECO:0007669"/>
    <property type="project" value="InterPro"/>
</dbReference>
<dbReference type="SMART" id="SM00345">
    <property type="entry name" value="HTH_GNTR"/>
    <property type="match status" value="1"/>
</dbReference>
<dbReference type="Gene3D" id="3.40.640.10">
    <property type="entry name" value="Type I PLP-dependent aspartate aminotransferase-like (Major domain)"/>
    <property type="match status" value="1"/>
</dbReference>
<protein>
    <submittedName>
        <fullName evidence="12">Transcriptional regulator</fullName>
    </submittedName>
</protein>
<dbReference type="CDD" id="cd07377">
    <property type="entry name" value="WHTH_GntR"/>
    <property type="match status" value="1"/>
</dbReference>
<dbReference type="InterPro" id="IPR036388">
    <property type="entry name" value="WH-like_DNA-bd_sf"/>
</dbReference>
<evidence type="ECO:0000256" key="10">
    <source>
        <dbReference type="ARBA" id="ARBA00023163"/>
    </source>
</evidence>
<gene>
    <name evidence="12" type="ORF">Y919_10620</name>
</gene>
<proteinExistence type="inferred from homology"/>
<dbReference type="CDD" id="cd00609">
    <property type="entry name" value="AAT_like"/>
    <property type="match status" value="1"/>
</dbReference>
<dbReference type="Pfam" id="PF00392">
    <property type="entry name" value="GntR"/>
    <property type="match status" value="1"/>
</dbReference>
<evidence type="ECO:0000313" key="13">
    <source>
        <dbReference type="Proteomes" id="UP000029622"/>
    </source>
</evidence>
<dbReference type="Gene3D" id="3.90.1150.10">
    <property type="entry name" value="Aspartate Aminotransferase, domain 1"/>
    <property type="match status" value="1"/>
</dbReference>
<evidence type="ECO:0000259" key="11">
    <source>
        <dbReference type="PROSITE" id="PS50949"/>
    </source>
</evidence>
<evidence type="ECO:0000256" key="9">
    <source>
        <dbReference type="ARBA" id="ARBA00023125"/>
    </source>
</evidence>